<accession>A0A1X0Y5K0</accession>
<dbReference type="OrthoDB" id="5404753at2"/>
<feature type="region of interest" description="Disordered" evidence="1">
    <location>
        <begin position="228"/>
        <end position="267"/>
    </location>
</feature>
<dbReference type="Proteomes" id="UP000193136">
    <property type="component" value="Unassembled WGS sequence"/>
</dbReference>
<gene>
    <name evidence="2" type="ORF">B5V00_08670</name>
</gene>
<name>A0A1X0Y5K0_9BACT</name>
<sequence>MRPQFSPTTRSFIRRLERTTSISAKEFQIFLWLFQNPDLLHGLVYVLANLSSILPLTVKIPDGQFSQPVLKLLKRIVEEAPNLSNTSKQKLDTYYTNFPRALDSNLEGIYEKCPVYSALGHKPKDPTPNSHSRYRVLLAQFLTCHLQRDRRHHRIGESTIEGACRAIRELSELQYLDSLLQLPAEPIPTKEYLHFLEGLSPDIKIPSFPKLLQFFRVSLEIKKPRERHLPKDDIPEGEDEIETTEPTEEFPPRAPSARGNKRRKNRINRFELEKSRQRAKGKRNAIIRRNARLPIDLNEISQNDLYVLLDSLLGKSEDSRSPTDTEIKALLLAILLTGNTLQETTNFIITRTRPLHVGRGQAFLCWDEEEKYWYLPSPGPTIMPPAVETLHQYCRTIKWIRLPLTLHTSETLSPYVEERLSGQDGPQQMFTLSPSQAKAACQQFLGTLKKTHDTEITLTNLSRYLAFQIERLPSSDRAQAQLALGEMTAPKAPEQDSSDDSEHEERTDIVLHYSSFTVASLQAKYLDAVRQIEAIWLSCDPPTNFKFHPTQEEQSTYLGTPFRLRREVVRDIIGKLKNRIEDDYQAYLEDPTTLPQFHRTFLTYSSSMINMAVAMRAVKDCALPWQRINAATSFAVICDKDGGSYSTSRRAWLPPFVMKQIQFLVEHVRLLYNELVPKSPTLIKAFGRHLPGDSTRHITLADNLNAHLLAPKDLRNEIFQITGYQVRGNWPRPYLRSNLLEAGCPVESVDALLGHAEAGQAPWSKSSAFNPSDYQRTMEDFLITLMTEDGWTSVRGLGRD</sequence>
<feature type="compositionally biased region" description="Acidic residues" evidence="1">
    <location>
        <begin position="235"/>
        <end position="248"/>
    </location>
</feature>
<dbReference type="EMBL" id="NAAD01000009">
    <property type="protein sequence ID" value="ORJ60314.1"/>
    <property type="molecule type" value="Genomic_DNA"/>
</dbReference>
<dbReference type="STRING" id="1969733.B5V00_08670"/>
<proteinExistence type="predicted"/>
<evidence type="ECO:0000313" key="2">
    <source>
        <dbReference type="EMBL" id="ORJ60314.1"/>
    </source>
</evidence>
<dbReference type="InterPro" id="IPR011010">
    <property type="entry name" value="DNA_brk_join_enz"/>
</dbReference>
<dbReference type="RefSeq" id="WP_085010386.1">
    <property type="nucleotide sequence ID" value="NZ_NAAD01000009.1"/>
</dbReference>
<evidence type="ECO:0000313" key="3">
    <source>
        <dbReference type="Proteomes" id="UP000193136"/>
    </source>
</evidence>
<dbReference type="SUPFAM" id="SSF56349">
    <property type="entry name" value="DNA breaking-rejoining enzymes"/>
    <property type="match status" value="1"/>
</dbReference>
<reference evidence="2 3" key="1">
    <citation type="submission" date="2017-03" db="EMBL/GenBank/DDBJ databases">
        <title>Genome sequence of Geothermobacter sp. EPR-M, Deep-Sea Iron Reducer.</title>
        <authorList>
            <person name="Tully B."/>
            <person name="Savalia P."/>
            <person name="Abuyen K."/>
            <person name="Baughan C."/>
            <person name="Romero E."/>
            <person name="Ronkowski C."/>
            <person name="Torres B."/>
            <person name="Tremblay J."/>
            <person name="Trujillo A."/>
            <person name="Tyler M."/>
            <person name="Perez-Rodriguez I."/>
            <person name="Amend J."/>
        </authorList>
    </citation>
    <scope>NUCLEOTIDE SEQUENCE [LARGE SCALE GENOMIC DNA]</scope>
    <source>
        <strain evidence="2 3">EPR-M</strain>
    </source>
</reference>
<feature type="region of interest" description="Disordered" evidence="1">
    <location>
        <begin position="487"/>
        <end position="506"/>
    </location>
</feature>
<organism evidence="2 3">
    <name type="scientific">Geothermobacter hydrogeniphilus</name>
    <dbReference type="NCBI Taxonomy" id="1969733"/>
    <lineage>
        <taxon>Bacteria</taxon>
        <taxon>Pseudomonadati</taxon>
        <taxon>Thermodesulfobacteriota</taxon>
        <taxon>Desulfuromonadia</taxon>
        <taxon>Desulfuromonadales</taxon>
        <taxon>Geothermobacteraceae</taxon>
        <taxon>Geothermobacter</taxon>
    </lineage>
</organism>
<comment type="caution">
    <text evidence="2">The sequence shown here is derived from an EMBL/GenBank/DDBJ whole genome shotgun (WGS) entry which is preliminary data.</text>
</comment>
<dbReference type="AlphaFoldDB" id="A0A1X0Y5K0"/>
<dbReference type="GO" id="GO:0003677">
    <property type="term" value="F:DNA binding"/>
    <property type="evidence" value="ECO:0007669"/>
    <property type="project" value="InterPro"/>
</dbReference>
<keyword evidence="3" id="KW-1185">Reference proteome</keyword>
<protein>
    <submittedName>
        <fullName evidence="2">Uncharacterized protein</fullName>
    </submittedName>
</protein>
<evidence type="ECO:0000256" key="1">
    <source>
        <dbReference type="SAM" id="MobiDB-lite"/>
    </source>
</evidence>